<dbReference type="PANTHER" id="PTHR44520:SF2">
    <property type="entry name" value="RESPONSE REGULATOR RCP1"/>
    <property type="match status" value="1"/>
</dbReference>
<dbReference type="InterPro" id="IPR052893">
    <property type="entry name" value="TCS_response_regulator"/>
</dbReference>
<feature type="modified residue" description="4-aspartylphosphate" evidence="1">
    <location>
        <position position="62"/>
    </location>
</feature>
<dbReference type="Gene3D" id="3.40.50.2300">
    <property type="match status" value="1"/>
</dbReference>
<comment type="caution">
    <text evidence="3">The sequence shown here is derived from an EMBL/GenBank/DDBJ whole genome shotgun (WGS) entry which is preliminary data.</text>
</comment>
<evidence type="ECO:0000313" key="3">
    <source>
        <dbReference type="EMBL" id="PKD42500.1"/>
    </source>
</evidence>
<dbReference type="OrthoDB" id="7631574at2"/>
<dbReference type="InterPro" id="IPR011006">
    <property type="entry name" value="CheY-like_superfamily"/>
</dbReference>
<sequence>MSNYKTPLRVLLTDDDEDDRLIFKEIMDEMDKEVSVNMVNDGNQLMDFLANENTPPHIIFLDLNMPNMNGIECLKEIRSHEKYSDISIAIYSTSTSEKDIDDTFRHGANIYITKPAAYHDLKEVLEKSLSAVRLNRNSDLDMANFVLKI</sequence>
<evidence type="ECO:0000256" key="1">
    <source>
        <dbReference type="PROSITE-ProRule" id="PRU00169"/>
    </source>
</evidence>
<dbReference type="EMBL" id="PISP01000006">
    <property type="protein sequence ID" value="PKD42500.1"/>
    <property type="molecule type" value="Genomic_DNA"/>
</dbReference>
<keyword evidence="4" id="KW-1185">Reference proteome</keyword>
<dbReference type="GO" id="GO:0000160">
    <property type="term" value="P:phosphorelay signal transduction system"/>
    <property type="evidence" value="ECO:0007669"/>
    <property type="project" value="InterPro"/>
</dbReference>
<reference evidence="3 4" key="1">
    <citation type="submission" date="2017-11" db="EMBL/GenBank/DDBJ databases">
        <title>Rhodohalobacter 15182 sp. nov., isolated from a salt lake.</title>
        <authorList>
            <person name="Han S."/>
        </authorList>
    </citation>
    <scope>NUCLEOTIDE SEQUENCE [LARGE SCALE GENOMIC DNA]</scope>
    <source>
        <strain evidence="3 4">15182</strain>
    </source>
</reference>
<dbReference type="PANTHER" id="PTHR44520">
    <property type="entry name" value="RESPONSE REGULATOR RCP1-RELATED"/>
    <property type="match status" value="1"/>
</dbReference>
<feature type="domain" description="Response regulatory" evidence="2">
    <location>
        <begin position="9"/>
        <end position="129"/>
    </location>
</feature>
<dbReference type="SMART" id="SM00448">
    <property type="entry name" value="REC"/>
    <property type="match status" value="1"/>
</dbReference>
<dbReference type="PROSITE" id="PS50110">
    <property type="entry name" value="RESPONSE_REGULATORY"/>
    <property type="match status" value="1"/>
</dbReference>
<keyword evidence="1" id="KW-0597">Phosphoprotein</keyword>
<dbReference type="AlphaFoldDB" id="A0A2N0VEB4"/>
<dbReference type="Proteomes" id="UP000233398">
    <property type="component" value="Unassembled WGS sequence"/>
</dbReference>
<dbReference type="InterPro" id="IPR001789">
    <property type="entry name" value="Sig_transdc_resp-reg_receiver"/>
</dbReference>
<evidence type="ECO:0000259" key="2">
    <source>
        <dbReference type="PROSITE" id="PS50110"/>
    </source>
</evidence>
<proteinExistence type="predicted"/>
<organism evidence="3 4">
    <name type="scientific">Rhodohalobacter barkolensis</name>
    <dbReference type="NCBI Taxonomy" id="2053187"/>
    <lineage>
        <taxon>Bacteria</taxon>
        <taxon>Pseudomonadati</taxon>
        <taxon>Balneolota</taxon>
        <taxon>Balneolia</taxon>
        <taxon>Balneolales</taxon>
        <taxon>Balneolaceae</taxon>
        <taxon>Rhodohalobacter</taxon>
    </lineage>
</organism>
<dbReference type="SUPFAM" id="SSF52172">
    <property type="entry name" value="CheY-like"/>
    <property type="match status" value="1"/>
</dbReference>
<dbReference type="RefSeq" id="WP_101074185.1">
    <property type="nucleotide sequence ID" value="NZ_PISP01000006.1"/>
</dbReference>
<gene>
    <name evidence="3" type="ORF">CWD77_13880</name>
</gene>
<accession>A0A2N0VEB4</accession>
<protein>
    <submittedName>
        <fullName evidence="3">Response regulator</fullName>
    </submittedName>
</protein>
<name>A0A2N0VEB4_9BACT</name>
<dbReference type="Pfam" id="PF00072">
    <property type="entry name" value="Response_reg"/>
    <property type="match status" value="1"/>
</dbReference>
<evidence type="ECO:0000313" key="4">
    <source>
        <dbReference type="Proteomes" id="UP000233398"/>
    </source>
</evidence>